<evidence type="ECO:0000259" key="5">
    <source>
        <dbReference type="PROSITE" id="PS50943"/>
    </source>
</evidence>
<dbReference type="Pfam" id="PF00501">
    <property type="entry name" value="AMP-binding"/>
    <property type="match status" value="1"/>
</dbReference>
<keyword evidence="4" id="KW-0067">ATP-binding</keyword>
<reference evidence="6 7" key="1">
    <citation type="submission" date="2024-03" db="EMBL/GenBank/DDBJ databases">
        <title>Human intestinal bacterial collection.</title>
        <authorList>
            <person name="Pauvert C."/>
            <person name="Hitch T.C.A."/>
            <person name="Clavel T."/>
        </authorList>
    </citation>
    <scope>NUCLEOTIDE SEQUENCE [LARGE SCALE GENOMIC DNA]</scope>
    <source>
        <strain evidence="6 7">CLA-JM-H44</strain>
    </source>
</reference>
<evidence type="ECO:0000256" key="1">
    <source>
        <dbReference type="ARBA" id="ARBA00006432"/>
    </source>
</evidence>
<accession>A0ABV1DXM4</accession>
<dbReference type="InterPro" id="IPR001387">
    <property type="entry name" value="Cro/C1-type_HTH"/>
</dbReference>
<gene>
    <name evidence="6" type="ORF">WMO26_03090</name>
</gene>
<dbReference type="CDD" id="cd00093">
    <property type="entry name" value="HTH_XRE"/>
    <property type="match status" value="1"/>
</dbReference>
<evidence type="ECO:0000313" key="7">
    <source>
        <dbReference type="Proteomes" id="UP001489509"/>
    </source>
</evidence>
<dbReference type="InterPro" id="IPR042099">
    <property type="entry name" value="ANL_N_sf"/>
</dbReference>
<dbReference type="CDD" id="cd02209">
    <property type="entry name" value="cupin_XRE_C"/>
    <property type="match status" value="1"/>
</dbReference>
<protein>
    <submittedName>
        <fullName evidence="6">AMP-binding protein</fullName>
    </submittedName>
</protein>
<dbReference type="SUPFAM" id="SSF56801">
    <property type="entry name" value="Acetyl-CoA synthetase-like"/>
    <property type="match status" value="1"/>
</dbReference>
<evidence type="ECO:0000256" key="2">
    <source>
        <dbReference type="ARBA" id="ARBA00022598"/>
    </source>
</evidence>
<dbReference type="Pfam" id="PF07883">
    <property type="entry name" value="Cupin_2"/>
    <property type="match status" value="1"/>
</dbReference>
<dbReference type="PANTHER" id="PTHR43605">
    <property type="entry name" value="ACYL-COENZYME A SYNTHETASE"/>
    <property type="match status" value="1"/>
</dbReference>
<sequence>METQVKKIAERLKGLRQMMDITPEEMAQVTDVTLDEYLAKENGEQDFSFTFLFKCATRFGIDISAIVSGEEPHLQVYSMARKGEGMPIRRRREFDYQHLAYLFKDRLAEPFVVKAKYSKEEEEGPIHLSFHEGQEMDYVLKGQLKVQVNGHVEVLKEGDCIFYDASHHHGMVAVGGEDCEFLAFVMKGREGADTQPVEVVAEQEKAVTPAAPKELLYKQFVDETLDENGYLKDIRFKIPENFNFGFDVVDALGKKCPHKRAMLWVSNDKQERDFTFGDMARYSAKAANYFRSLGIKKGDRVMLVLKRHYQFWFAIVGLHKLGAIAIPATNQLVTHDFSYRFNAAGVKAVVCTSDGDVTHYVDEAQAESPTLEIKCVVNGTREGWLNFDEGLEGSSDVFERPTGDAATLATDPMLMYFTSGTTGYPKIATHAYTYAIGHIVTARWWHNVKPDGLHFTISDTGWGKAVWGKLYGQWLCEAAVFTYDFDRFHAEDILPMFAKYHITTFCAPPTMYRFFIKEDLSKYDLSSLTYCTIAGEALNPEVYQQWLSATGLKLMEGFGQTETTLAIANLIGMEPKPGSMGKPNPQYHIDLVTGDGSFAKPGEVGEIVVRTDKEVPCGLYKGYYRDEGLTKAAWHDGAYHTGDMAWRDEDGYFWYVGRTDDLIKSSGYRIGPFEIESVIMELPYVLECAITGVPDPIRGQVVKATIVLTKGNVPSEELKKEIQTYVKDHTAPYKYPRVVEFVDELPKTISGKIRRVEIRGQSK</sequence>
<dbReference type="Gene3D" id="3.30.300.30">
    <property type="match status" value="1"/>
</dbReference>
<dbReference type="Proteomes" id="UP001489509">
    <property type="component" value="Unassembled WGS sequence"/>
</dbReference>
<dbReference type="InterPro" id="IPR025110">
    <property type="entry name" value="AMP-bd_C"/>
</dbReference>
<feature type="domain" description="HTH cro/C1-type" evidence="5">
    <location>
        <begin position="12"/>
        <end position="66"/>
    </location>
</feature>
<organism evidence="6 7">
    <name type="scientific">Solibaculum intestinale</name>
    <dbReference type="NCBI Taxonomy" id="3133165"/>
    <lineage>
        <taxon>Bacteria</taxon>
        <taxon>Bacillati</taxon>
        <taxon>Bacillota</taxon>
        <taxon>Clostridia</taxon>
        <taxon>Eubacteriales</taxon>
        <taxon>Oscillospiraceae</taxon>
        <taxon>Solibaculum</taxon>
    </lineage>
</organism>
<dbReference type="Gene3D" id="2.60.120.10">
    <property type="entry name" value="Jelly Rolls"/>
    <property type="match status" value="1"/>
</dbReference>
<dbReference type="InterPro" id="IPR013096">
    <property type="entry name" value="Cupin_2"/>
</dbReference>
<name>A0ABV1DXM4_9FIRM</name>
<evidence type="ECO:0000313" key="6">
    <source>
        <dbReference type="EMBL" id="MEQ2439808.1"/>
    </source>
</evidence>
<dbReference type="InterPro" id="IPR051087">
    <property type="entry name" value="Mitochondrial_ACSM"/>
</dbReference>
<dbReference type="InterPro" id="IPR000873">
    <property type="entry name" value="AMP-dep_synth/lig_dom"/>
</dbReference>
<dbReference type="InterPro" id="IPR014710">
    <property type="entry name" value="RmlC-like_jellyroll"/>
</dbReference>
<comment type="similarity">
    <text evidence="1">Belongs to the ATP-dependent AMP-binding enzyme family.</text>
</comment>
<dbReference type="Gene3D" id="1.10.260.40">
    <property type="entry name" value="lambda repressor-like DNA-binding domains"/>
    <property type="match status" value="1"/>
</dbReference>
<comment type="caution">
    <text evidence="6">The sequence shown here is derived from an EMBL/GenBank/DDBJ whole genome shotgun (WGS) entry which is preliminary data.</text>
</comment>
<dbReference type="InterPro" id="IPR011051">
    <property type="entry name" value="RmlC_Cupin_sf"/>
</dbReference>
<dbReference type="SUPFAM" id="SSF47413">
    <property type="entry name" value="lambda repressor-like DNA-binding domains"/>
    <property type="match status" value="1"/>
</dbReference>
<evidence type="ECO:0000256" key="3">
    <source>
        <dbReference type="ARBA" id="ARBA00022741"/>
    </source>
</evidence>
<keyword evidence="3" id="KW-0547">Nucleotide-binding</keyword>
<keyword evidence="2" id="KW-0436">Ligase</keyword>
<proteinExistence type="inferred from homology"/>
<dbReference type="SUPFAM" id="SSF51182">
    <property type="entry name" value="RmlC-like cupins"/>
    <property type="match status" value="1"/>
</dbReference>
<dbReference type="PROSITE" id="PS00455">
    <property type="entry name" value="AMP_BINDING"/>
    <property type="match status" value="1"/>
</dbReference>
<dbReference type="InterPro" id="IPR045851">
    <property type="entry name" value="AMP-bd_C_sf"/>
</dbReference>
<dbReference type="RefSeq" id="WP_349218074.1">
    <property type="nucleotide sequence ID" value="NZ_JBBMFD010000003.1"/>
</dbReference>
<dbReference type="InterPro" id="IPR010982">
    <property type="entry name" value="Lambda_DNA-bd_dom_sf"/>
</dbReference>
<dbReference type="EMBL" id="JBBMFD010000003">
    <property type="protein sequence ID" value="MEQ2439808.1"/>
    <property type="molecule type" value="Genomic_DNA"/>
</dbReference>
<dbReference type="InterPro" id="IPR020845">
    <property type="entry name" value="AMP-binding_CS"/>
</dbReference>
<dbReference type="PROSITE" id="PS50943">
    <property type="entry name" value="HTH_CROC1"/>
    <property type="match status" value="1"/>
</dbReference>
<keyword evidence="7" id="KW-1185">Reference proteome</keyword>
<dbReference type="Gene3D" id="3.40.50.12780">
    <property type="entry name" value="N-terminal domain of ligase-like"/>
    <property type="match status" value="1"/>
</dbReference>
<dbReference type="SMART" id="SM00530">
    <property type="entry name" value="HTH_XRE"/>
    <property type="match status" value="1"/>
</dbReference>
<dbReference type="Pfam" id="PF13193">
    <property type="entry name" value="AMP-binding_C"/>
    <property type="match status" value="1"/>
</dbReference>
<evidence type="ECO:0000256" key="4">
    <source>
        <dbReference type="ARBA" id="ARBA00022840"/>
    </source>
</evidence>
<dbReference type="PANTHER" id="PTHR43605:SF10">
    <property type="entry name" value="ACYL-COA SYNTHETASE MEDIUM CHAIN FAMILY MEMBER 3"/>
    <property type="match status" value="1"/>
</dbReference>